<dbReference type="PANTHER" id="PTHR22550">
    <property type="entry name" value="SPORE GERMINATION PROTEIN"/>
    <property type="match status" value="1"/>
</dbReference>
<sequence>MFARFRRVKSVQPTSSAMTAMGWSETIADGDVQIPDRSDVMRAWLDAEWGHCSDLQTRELEVAGENITLVWLRGLVDLVRLESGILQPLAQVSRRRIQMNELVSILHTVNVREISTKSQFNAAVADGQVVLWMRGKSQSLVLDVSDAPGRSINKAENEPTLEGPQEAFIEQLDKNLALLRKRIRSPRLKAVSVRVGEYSNSTVCVVYIEGIAKPTLVQEAIHRIHNISVDGLNDINKLRELIGDAPFTLFPTTEETERPDRVCGNLLQGRIAIMVDGSPNCLLVPAQFIHFLVAVDDYYFHYTLTLFIRMLRHVAYWTSLLLPALYVALLSYNQDLLPTPLLVTVAAQHRGIPFPTIIEALLMLMVFEVLREAGTRLPRAVGQSVSIVGTLIVGDSAVRAGLVSPGMVIVIAGTGVASFALPAYGFVNSSRLIQFAFVVAAGICGLVGILILSLILVTHLVSLRSFGVPYMAPIAPFSWSDMKDMFIRAPWFAMKRRPTHLETVNEVSNRTPVPKQKKASGWDLSES</sequence>
<dbReference type="AlphaFoldDB" id="A0A1H2W102"/>
<feature type="region of interest" description="Disordered" evidence="3">
    <location>
        <begin position="505"/>
        <end position="527"/>
    </location>
</feature>
<accession>A0A1H2W102</accession>
<evidence type="ECO:0000313" key="5">
    <source>
        <dbReference type="EMBL" id="SDW74265.1"/>
    </source>
</evidence>
<name>A0A1H2W102_9BACL</name>
<reference evidence="6" key="1">
    <citation type="submission" date="2016-10" db="EMBL/GenBank/DDBJ databases">
        <authorList>
            <person name="Varghese N."/>
        </authorList>
    </citation>
    <scope>NUCLEOTIDE SEQUENCE [LARGE SCALE GENOMIC DNA]</scope>
    <source>
        <strain evidence="6">DSM 12489</strain>
    </source>
</reference>
<proteinExistence type="inferred from homology"/>
<dbReference type="Proteomes" id="UP000182589">
    <property type="component" value="Unassembled WGS sequence"/>
</dbReference>
<dbReference type="PIRSF" id="PIRSF005690">
    <property type="entry name" value="GerBA"/>
    <property type="match status" value="1"/>
</dbReference>
<dbReference type="EMBL" id="FNOJ01000013">
    <property type="protein sequence ID" value="SDW74265.1"/>
    <property type="molecule type" value="Genomic_DNA"/>
</dbReference>
<dbReference type="GO" id="GO:0016020">
    <property type="term" value="C:membrane"/>
    <property type="evidence" value="ECO:0007669"/>
    <property type="project" value="InterPro"/>
</dbReference>
<feature type="transmembrane region" description="Helical" evidence="4">
    <location>
        <begin position="406"/>
        <end position="427"/>
    </location>
</feature>
<keyword evidence="4" id="KW-1133">Transmembrane helix</keyword>
<keyword evidence="6" id="KW-1185">Reference proteome</keyword>
<comment type="similarity">
    <text evidence="1">Belongs to the GerABKA family.</text>
</comment>
<dbReference type="InterPro" id="IPR050768">
    <property type="entry name" value="UPF0353/GerABKA_families"/>
</dbReference>
<dbReference type="GO" id="GO:0009847">
    <property type="term" value="P:spore germination"/>
    <property type="evidence" value="ECO:0007669"/>
    <property type="project" value="InterPro"/>
</dbReference>
<evidence type="ECO:0000256" key="3">
    <source>
        <dbReference type="SAM" id="MobiDB-lite"/>
    </source>
</evidence>
<evidence type="ECO:0000256" key="4">
    <source>
        <dbReference type="SAM" id="Phobius"/>
    </source>
</evidence>
<keyword evidence="2 4" id="KW-0472">Membrane</keyword>
<evidence type="ECO:0000313" key="6">
    <source>
        <dbReference type="Proteomes" id="UP000182589"/>
    </source>
</evidence>
<feature type="transmembrane region" description="Helical" evidence="4">
    <location>
        <begin position="314"/>
        <end position="332"/>
    </location>
</feature>
<dbReference type="PANTHER" id="PTHR22550:SF5">
    <property type="entry name" value="LEUCINE ZIPPER PROTEIN 4"/>
    <property type="match status" value="1"/>
</dbReference>
<dbReference type="STRING" id="89784.SAMN04489725_11323"/>
<dbReference type="Pfam" id="PF03323">
    <property type="entry name" value="GerA"/>
    <property type="match status" value="1"/>
</dbReference>
<protein>
    <submittedName>
        <fullName evidence="5">Spore germination protein KA</fullName>
    </submittedName>
</protein>
<dbReference type="InterPro" id="IPR004995">
    <property type="entry name" value="Spore_Ger"/>
</dbReference>
<gene>
    <name evidence="5" type="ORF">SAMN04489725_11323</name>
</gene>
<feature type="transmembrane region" description="Helical" evidence="4">
    <location>
        <begin position="433"/>
        <end position="457"/>
    </location>
</feature>
<evidence type="ECO:0000256" key="2">
    <source>
        <dbReference type="ARBA" id="ARBA00023136"/>
    </source>
</evidence>
<dbReference type="RefSeq" id="WP_244885179.1">
    <property type="nucleotide sequence ID" value="NZ_FNOJ01000013.1"/>
</dbReference>
<keyword evidence="4" id="KW-0812">Transmembrane</keyword>
<organism evidence="5 6">
    <name type="scientific">Alicyclobacillus hesperidum</name>
    <dbReference type="NCBI Taxonomy" id="89784"/>
    <lineage>
        <taxon>Bacteria</taxon>
        <taxon>Bacillati</taxon>
        <taxon>Bacillota</taxon>
        <taxon>Bacilli</taxon>
        <taxon>Bacillales</taxon>
        <taxon>Alicyclobacillaceae</taxon>
        <taxon>Alicyclobacillus</taxon>
    </lineage>
</organism>
<evidence type="ECO:0000256" key="1">
    <source>
        <dbReference type="ARBA" id="ARBA00005278"/>
    </source>
</evidence>